<dbReference type="PANTHER" id="PTHR45737">
    <property type="entry name" value="VON WILLEBRAND FACTOR A DOMAIN-CONTAINING PROTEIN 5A"/>
    <property type="match status" value="1"/>
</dbReference>
<comment type="caution">
    <text evidence="4">The sequence shown here is derived from an EMBL/GenBank/DDBJ whole genome shotgun (WGS) entry which is preliminary data.</text>
</comment>
<proteinExistence type="predicted"/>
<dbReference type="PANTHER" id="PTHR45737:SF4">
    <property type="entry name" value="VON WILLEBRAND DOMAIN PROTEIN (AFU_ORTHOLOGUE AFUA_4G01160)"/>
    <property type="match status" value="1"/>
</dbReference>
<feature type="compositionally biased region" description="Polar residues" evidence="1">
    <location>
        <begin position="760"/>
        <end position="784"/>
    </location>
</feature>
<protein>
    <submittedName>
        <fullName evidence="4">Uncharacterized protein</fullName>
    </submittedName>
</protein>
<evidence type="ECO:0000256" key="1">
    <source>
        <dbReference type="SAM" id="MobiDB-lite"/>
    </source>
</evidence>
<feature type="region of interest" description="Disordered" evidence="1">
    <location>
        <begin position="723"/>
        <end position="825"/>
    </location>
</feature>
<reference evidence="4" key="1">
    <citation type="submission" date="2023-01" db="EMBL/GenBank/DDBJ databases">
        <authorList>
            <person name="Van Ghelder C."/>
            <person name="Rancurel C."/>
        </authorList>
    </citation>
    <scope>NUCLEOTIDE SEQUENCE</scope>
    <source>
        <strain evidence="4">CNCM I-4278</strain>
    </source>
</reference>
<feature type="compositionally biased region" description="Basic residues" evidence="1">
    <location>
        <begin position="792"/>
        <end position="804"/>
    </location>
</feature>
<dbReference type="AlphaFoldDB" id="A0A9W4U8U5"/>
<keyword evidence="5" id="KW-1185">Reference proteome</keyword>
<feature type="region of interest" description="Disordered" evidence="1">
    <location>
        <begin position="840"/>
        <end position="861"/>
    </location>
</feature>
<dbReference type="InterPro" id="IPR036465">
    <property type="entry name" value="vWFA_dom_sf"/>
</dbReference>
<accession>A0A9W4U8U5</accession>
<sequence length="1092" mass="121980">MHRARAGVFFEPRQHYREFIHADGVANSSATLQTEHVEKSREFLPIVEVSAHVEIVNTTCRTKLTQVFSNLTQRAIEQASYCFPLYHSSIVTGYRHWQNGESFEGKIKPKETARREFQEAVKNEQATSLLEAHTSEIFEIAIGNIAMGQDIRIEIIYLTELKFDIGGDSLVLTIPSSIAPRYGDPPTGFSSSTQASLERGMAIQVDVSLPVPIKGLRSRTHPISVEQGFAHSSSLSASLSDLARSPTKAKFDITKARAELSSKEATLNRDFVLVITAAPPDGSENLGLLAPRAILESCDRHPDLSVLQVAFTPRDLFPLRKNLPTENLEIVFLVDRSGSMDSKMNSLRRALNLLVGNLPRGSLLNIFGFGSSVEALWEQSKELNPATLEEAVQYISTIQANMGGTKIRNALNHVTDNTQANLSTQVIVLTDGQVWETYNVVNYVNTVKRQRGDALRYFALGIGDEVSHELIEGIGKYGGGYAEVVAVDSPDQWDDRVQRMLNGIFTSSAWEIKLSLKDELGTMHDSNGFFTHKKSPHDETGSVMQVPHLLPAQHGFLRTVLYFLINPSEKHYTSVHIQGSTPDGRLFESEIPIVHANVPEPLCHTLAARALINNLEMGNSWLHETKRKSTMETPEFLAQQVDIEAEHVAMKWGLASKWTSFIAVAEQSPTVLPGSINRYNHITREAHELMKPRRDYVSSAIHRVTHQTTGNGNFPRLRTLGFRSQGYKGSDSEQEDGYYKPKMLPKTNTLAPQSLGVYSDRSQAEYSAHSLKSPQTEEGQSSISMADPRMFPRARKPSNRYKSHKGSEFSVEAENYDEPTTPVTSQEETIEFFQSMHDRLTRSPSHRASSTSSLTSSQTKGQFSRDYVETILAPPAPVPQTVEALRPIPQDLSENRVFQNILQSFDAEALEALERACIEVSCPETERTRVCQTILCTQYMRRIVSEVGSDPILDEKLKRAEQWLATILSENSAREMLEQEAQRHWIGGIKPLGEKILELVALTDWWDDMTETMSGISWDDIFSKERATPQTPPSPASPPLTSDSSSKNTQQLTPETPHTESTESDSTMQDSAHSQLPHHTQNRTEDLQSMQD</sequence>
<dbReference type="InterPro" id="IPR002035">
    <property type="entry name" value="VWF_A"/>
</dbReference>
<dbReference type="Pfam" id="PF08487">
    <property type="entry name" value="VIT"/>
    <property type="match status" value="1"/>
</dbReference>
<dbReference type="PROSITE" id="PS51468">
    <property type="entry name" value="VIT"/>
    <property type="match status" value="1"/>
</dbReference>
<feature type="domain" description="VIT" evidence="3">
    <location>
        <begin position="30"/>
        <end position="159"/>
    </location>
</feature>
<name>A0A9W4U8U5_9PLEO</name>
<dbReference type="InterPro" id="IPR013694">
    <property type="entry name" value="VIT"/>
</dbReference>
<feature type="compositionally biased region" description="Low complexity" evidence="1">
    <location>
        <begin position="842"/>
        <end position="859"/>
    </location>
</feature>
<feature type="compositionally biased region" description="Polar residues" evidence="1">
    <location>
        <begin position="1068"/>
        <end position="1079"/>
    </location>
</feature>
<evidence type="ECO:0000313" key="5">
    <source>
        <dbReference type="Proteomes" id="UP001152607"/>
    </source>
</evidence>
<dbReference type="PROSITE" id="PS50234">
    <property type="entry name" value="VWFA"/>
    <property type="match status" value="1"/>
</dbReference>
<evidence type="ECO:0000259" key="3">
    <source>
        <dbReference type="PROSITE" id="PS51468"/>
    </source>
</evidence>
<dbReference type="Proteomes" id="UP001152607">
    <property type="component" value="Unassembled WGS sequence"/>
</dbReference>
<evidence type="ECO:0000259" key="2">
    <source>
        <dbReference type="PROSITE" id="PS50234"/>
    </source>
</evidence>
<dbReference type="EMBL" id="CAOQHR010000003">
    <property type="protein sequence ID" value="CAI6331474.1"/>
    <property type="molecule type" value="Genomic_DNA"/>
</dbReference>
<feature type="domain" description="VWFA" evidence="2">
    <location>
        <begin position="329"/>
        <end position="504"/>
    </location>
</feature>
<dbReference type="SMART" id="SM00609">
    <property type="entry name" value="VIT"/>
    <property type="match status" value="1"/>
</dbReference>
<evidence type="ECO:0000313" key="4">
    <source>
        <dbReference type="EMBL" id="CAI6331474.1"/>
    </source>
</evidence>
<feature type="region of interest" description="Disordered" evidence="1">
    <location>
        <begin position="1025"/>
        <end position="1092"/>
    </location>
</feature>
<dbReference type="SMART" id="SM00327">
    <property type="entry name" value="VWA"/>
    <property type="match status" value="1"/>
</dbReference>
<organism evidence="4 5">
    <name type="scientific">Periconia digitata</name>
    <dbReference type="NCBI Taxonomy" id="1303443"/>
    <lineage>
        <taxon>Eukaryota</taxon>
        <taxon>Fungi</taxon>
        <taxon>Dikarya</taxon>
        <taxon>Ascomycota</taxon>
        <taxon>Pezizomycotina</taxon>
        <taxon>Dothideomycetes</taxon>
        <taxon>Pleosporomycetidae</taxon>
        <taxon>Pleosporales</taxon>
        <taxon>Massarineae</taxon>
        <taxon>Periconiaceae</taxon>
        <taxon>Periconia</taxon>
    </lineage>
</organism>
<dbReference type="Gene3D" id="3.40.50.410">
    <property type="entry name" value="von Willebrand factor, type A domain"/>
    <property type="match status" value="1"/>
</dbReference>
<gene>
    <name evidence="4" type="ORF">PDIGIT_LOCUS4499</name>
</gene>
<dbReference type="OrthoDB" id="1729737at2759"/>
<dbReference type="SUPFAM" id="SSF53300">
    <property type="entry name" value="vWA-like"/>
    <property type="match status" value="1"/>
</dbReference>
<dbReference type="Pfam" id="PF13768">
    <property type="entry name" value="VWA_3"/>
    <property type="match status" value="1"/>
</dbReference>